<keyword evidence="2" id="KW-0812">Transmembrane</keyword>
<keyword evidence="9" id="KW-0342">GTP-binding</keyword>
<dbReference type="SUPFAM" id="SSF111479">
    <property type="entry name" value="Fzo-like conserved region"/>
    <property type="match status" value="1"/>
</dbReference>
<dbReference type="GO" id="GO:0003924">
    <property type="term" value="F:GTPase activity"/>
    <property type="evidence" value="ECO:0007669"/>
    <property type="project" value="InterPro"/>
</dbReference>
<evidence type="ECO:0000256" key="4">
    <source>
        <dbReference type="ARBA" id="ARBA00022787"/>
    </source>
</evidence>
<dbReference type="GO" id="GO:0008053">
    <property type="term" value="P:mitochondrial fusion"/>
    <property type="evidence" value="ECO:0007669"/>
    <property type="project" value="InterPro"/>
</dbReference>
<comment type="subcellular location">
    <subcellularLocation>
        <location evidence="1">Mitochondrion outer membrane</location>
        <topology evidence="1">Multi-pass membrane protein</topology>
    </subcellularLocation>
</comment>
<dbReference type="FunFam" id="3.40.50.300:FF:002843">
    <property type="entry name" value="Mitofusin 2"/>
    <property type="match status" value="1"/>
</dbReference>
<dbReference type="Gene3D" id="1.20.5.110">
    <property type="match status" value="1"/>
</dbReference>
<dbReference type="SUPFAM" id="SSF52540">
    <property type="entry name" value="P-loop containing nucleoside triphosphate hydrolases"/>
    <property type="match status" value="1"/>
</dbReference>
<evidence type="ECO:0000256" key="8">
    <source>
        <dbReference type="ARBA" id="ARBA00023128"/>
    </source>
</evidence>
<dbReference type="PANTHER" id="PTHR10465:SF3">
    <property type="entry name" value="TRANSMEMBRANE GTPASE MARF-RELATED"/>
    <property type="match status" value="1"/>
</dbReference>
<keyword evidence="8" id="KW-0496">Mitochondrion</keyword>
<dbReference type="Pfam" id="PF04799">
    <property type="entry name" value="Fzo_mitofusin"/>
    <property type="match status" value="1"/>
</dbReference>
<organism evidence="13 14">
    <name type="scientific">Adineta steineri</name>
    <dbReference type="NCBI Taxonomy" id="433720"/>
    <lineage>
        <taxon>Eukaryota</taxon>
        <taxon>Metazoa</taxon>
        <taxon>Spiralia</taxon>
        <taxon>Gnathifera</taxon>
        <taxon>Rotifera</taxon>
        <taxon>Eurotatoria</taxon>
        <taxon>Bdelloidea</taxon>
        <taxon>Adinetida</taxon>
        <taxon>Adinetidae</taxon>
        <taxon>Adineta</taxon>
    </lineage>
</organism>
<dbReference type="InterPro" id="IPR030381">
    <property type="entry name" value="G_DYNAMIN_dom"/>
</dbReference>
<dbReference type="InterPro" id="IPR027417">
    <property type="entry name" value="P-loop_NTPase"/>
</dbReference>
<evidence type="ECO:0000256" key="5">
    <source>
        <dbReference type="ARBA" id="ARBA00022801"/>
    </source>
</evidence>
<evidence type="ECO:0000256" key="2">
    <source>
        <dbReference type="ARBA" id="ARBA00022692"/>
    </source>
</evidence>
<keyword evidence="5" id="KW-0378">Hydrolase</keyword>
<keyword evidence="6" id="KW-1133">Transmembrane helix</keyword>
<keyword evidence="4" id="KW-1000">Mitochondrion outer membrane</keyword>
<dbReference type="GO" id="GO:0051646">
    <property type="term" value="P:mitochondrion localization"/>
    <property type="evidence" value="ECO:0007669"/>
    <property type="project" value="TreeGrafter"/>
</dbReference>
<dbReference type="GO" id="GO:0005525">
    <property type="term" value="F:GTP binding"/>
    <property type="evidence" value="ECO:0007669"/>
    <property type="project" value="UniProtKB-KW"/>
</dbReference>
<evidence type="ECO:0000256" key="1">
    <source>
        <dbReference type="ARBA" id="ARBA00004374"/>
    </source>
</evidence>
<evidence type="ECO:0000256" key="11">
    <source>
        <dbReference type="SAM" id="Coils"/>
    </source>
</evidence>
<sequence>MSGSIIRDKPTLLGAERQNSVTNNNSPLKLFTHAKTTITEIFKNIASYVNDSNKFLDDVKKSDKNLITPEKYVEIQELKEKVNRILTIISRDHMKVVFFGRTSNGKSTTMNAMLRERILPVGMGHTTNCFLQIEGTDKAEPYVLTPGSDEPKSISSLGTVGNALSREKLDSDSLVKILWPKEKCRLIRDDVVLVDSPGIDVSANLDQWIENHCLDADVFVLVISAEATITVSEKKFLHNVAQRLSNPNIFILMNRWDATANEPEMVESVRQQHLDRGLEFLCDELHLCDRKEASEHRMFFISAREALLKRNKDPTSSPRTGFAEGHEERLIEFNNFEHEFEKCISKTAVQTKFEQHTNRGKGITTTLRETTANIANKSQTLKQESVQKLTQMDEKHNLLERELRSMTESAKDKIRHISEDVYKRVAQTLNDEIRRLYTLIEEFDRPFSSDSEQIPLYKRDLHRWVEERLGTNLQTRLHAALHSSLDSVHREIKERVKSVLENKERINNVDSIVPRSDFAVSYRLDCSNLCSDFREDIQFKFSLGFTSLWQRFVQNQKESITSSKLNHEISTPSASSLLSSTNDLLTTANNISALTTKSGMIALGGCALVWRSVGWKVLGVVAGIYGTLYLYERVMWTKKAQERAFKRQYADYASSKMKLIVDMTSGNASAQVQQELSMYFAQTIRYVDMEKDDLTDSMKQIKIEIDQLLKYIDKGKKLKKQGDQIENELSEFSNQYLSSESTTATNE</sequence>
<evidence type="ECO:0000256" key="3">
    <source>
        <dbReference type="ARBA" id="ARBA00022741"/>
    </source>
</evidence>
<protein>
    <recommendedName>
        <fullName evidence="12">Dynamin-type G domain-containing protein</fullName>
    </recommendedName>
</protein>
<dbReference type="AlphaFoldDB" id="A0A818PJF5"/>
<evidence type="ECO:0000256" key="7">
    <source>
        <dbReference type="ARBA" id="ARBA00023054"/>
    </source>
</evidence>
<dbReference type="InterPro" id="IPR045063">
    <property type="entry name" value="Dynamin_N"/>
</dbReference>
<accession>A0A818PJF5</accession>
<comment type="caution">
    <text evidence="13">The sequence shown here is derived from an EMBL/GenBank/DDBJ whole genome shotgun (WGS) entry which is preliminary data.</text>
</comment>
<feature type="domain" description="Dynamin-type G" evidence="12">
    <location>
        <begin position="90"/>
        <end position="337"/>
    </location>
</feature>
<evidence type="ECO:0000256" key="10">
    <source>
        <dbReference type="ARBA" id="ARBA00023136"/>
    </source>
</evidence>
<name>A0A818PJF5_9BILA</name>
<dbReference type="PROSITE" id="PS51718">
    <property type="entry name" value="G_DYNAMIN_2"/>
    <property type="match status" value="1"/>
</dbReference>
<evidence type="ECO:0000313" key="13">
    <source>
        <dbReference type="EMBL" id="CAF3619855.1"/>
    </source>
</evidence>
<reference evidence="13" key="1">
    <citation type="submission" date="2021-02" db="EMBL/GenBank/DDBJ databases">
        <authorList>
            <person name="Nowell W R."/>
        </authorList>
    </citation>
    <scope>NUCLEOTIDE SEQUENCE</scope>
</reference>
<dbReference type="CDD" id="cd09912">
    <property type="entry name" value="DLP_2"/>
    <property type="match status" value="1"/>
</dbReference>
<proteinExistence type="predicted"/>
<evidence type="ECO:0000256" key="9">
    <source>
        <dbReference type="ARBA" id="ARBA00023134"/>
    </source>
</evidence>
<evidence type="ECO:0000256" key="6">
    <source>
        <dbReference type="ARBA" id="ARBA00022989"/>
    </source>
</evidence>
<keyword evidence="10" id="KW-0472">Membrane</keyword>
<keyword evidence="7 11" id="KW-0175">Coiled coil</keyword>
<dbReference type="InterPro" id="IPR006884">
    <property type="entry name" value="Fzo/mitofusin_HR2"/>
</dbReference>
<keyword evidence="3" id="KW-0547">Nucleotide-binding</keyword>
<dbReference type="PANTHER" id="PTHR10465">
    <property type="entry name" value="TRANSMEMBRANE GTPASE FZO1"/>
    <property type="match status" value="1"/>
</dbReference>
<evidence type="ECO:0000313" key="14">
    <source>
        <dbReference type="Proteomes" id="UP000663844"/>
    </source>
</evidence>
<dbReference type="InterPro" id="IPR027094">
    <property type="entry name" value="Mitofusin_fam"/>
</dbReference>
<dbReference type="GO" id="GO:0005741">
    <property type="term" value="C:mitochondrial outer membrane"/>
    <property type="evidence" value="ECO:0007669"/>
    <property type="project" value="UniProtKB-SubCell"/>
</dbReference>
<feature type="coiled-coil region" evidence="11">
    <location>
        <begin position="382"/>
        <end position="409"/>
    </location>
</feature>
<dbReference type="EMBL" id="CAJOAZ010000337">
    <property type="protein sequence ID" value="CAF3619855.1"/>
    <property type="molecule type" value="Genomic_DNA"/>
</dbReference>
<dbReference type="Gene3D" id="3.40.50.300">
    <property type="entry name" value="P-loop containing nucleotide triphosphate hydrolases"/>
    <property type="match status" value="1"/>
</dbReference>
<dbReference type="Proteomes" id="UP000663844">
    <property type="component" value="Unassembled WGS sequence"/>
</dbReference>
<dbReference type="Pfam" id="PF00350">
    <property type="entry name" value="Dynamin_N"/>
    <property type="match status" value="1"/>
</dbReference>
<evidence type="ECO:0000259" key="12">
    <source>
        <dbReference type="PROSITE" id="PS51718"/>
    </source>
</evidence>
<gene>
    <name evidence="13" type="ORF">OXD698_LOCUS7369</name>
</gene>